<feature type="compositionally biased region" description="Polar residues" evidence="1">
    <location>
        <begin position="225"/>
        <end position="242"/>
    </location>
</feature>
<feature type="compositionally biased region" description="Low complexity" evidence="1">
    <location>
        <begin position="243"/>
        <end position="252"/>
    </location>
</feature>
<sequence length="302" mass="31896">MSDGSYNYANLVIDYSLLNQAATDISALSPEISKIKGAAHAVYRGGETYSVPGQNNDNNAELGPYEGGLYGAMGRFYGRWATDMSNAMDSLNKMAGYFKGVADSFMETDASQAAGLNMSAAMSAVLRYPMALDQWYTDQANAAKEGVAFTEPEPTAPSSPFSLAGSNNNVTTTYTTQTDTNVPDADKSSHTTNEVFASETTTVTVNGMTYKETTTFQADQGWGTNGSPTQNTTQVINNPDGSTDTITTTTNTSGAGNMTDVNSDGTTTTYTRADWNSPWVDTSPTDTSSSTSSGPDAAPFVD</sequence>
<feature type="region of interest" description="Disordered" evidence="1">
    <location>
        <begin position="150"/>
        <end position="195"/>
    </location>
</feature>
<name>A0A941EA22_9ACTN</name>
<dbReference type="RefSeq" id="WP_212517760.1">
    <property type="nucleotide sequence ID" value="NZ_JAGSOH010000019.1"/>
</dbReference>
<protein>
    <submittedName>
        <fullName evidence="2">Uncharacterized protein</fullName>
    </submittedName>
</protein>
<feature type="region of interest" description="Disordered" evidence="1">
    <location>
        <begin position="218"/>
        <end position="302"/>
    </location>
</feature>
<gene>
    <name evidence="2" type="ORF">KDK95_09875</name>
</gene>
<feature type="compositionally biased region" description="Polar residues" evidence="1">
    <location>
        <begin position="156"/>
        <end position="166"/>
    </location>
</feature>
<feature type="compositionally biased region" description="Low complexity" evidence="1">
    <location>
        <begin position="167"/>
        <end position="181"/>
    </location>
</feature>
<feature type="compositionally biased region" description="Low complexity" evidence="1">
    <location>
        <begin position="277"/>
        <end position="296"/>
    </location>
</feature>
<keyword evidence="3" id="KW-1185">Reference proteome</keyword>
<reference evidence="2" key="1">
    <citation type="submission" date="2021-04" db="EMBL/GenBank/DDBJ databases">
        <title>Genome based classification of Actinospica acidithermotolerans sp. nov., an actinobacterium isolated from an Indonesian hot spring.</title>
        <authorList>
            <person name="Kusuma A.B."/>
            <person name="Putra K.E."/>
            <person name="Nafisah S."/>
            <person name="Loh J."/>
            <person name="Nouioui I."/>
            <person name="Goodfellow M."/>
        </authorList>
    </citation>
    <scope>NUCLEOTIDE SEQUENCE</scope>
    <source>
        <strain evidence="2">MGRD01-02</strain>
    </source>
</reference>
<evidence type="ECO:0000256" key="1">
    <source>
        <dbReference type="SAM" id="MobiDB-lite"/>
    </source>
</evidence>
<dbReference type="EMBL" id="JAGSOH010000019">
    <property type="protein sequence ID" value="MBR7826612.1"/>
    <property type="molecule type" value="Genomic_DNA"/>
</dbReference>
<proteinExistence type="predicted"/>
<dbReference type="AlphaFoldDB" id="A0A941EA22"/>
<organism evidence="2 3">
    <name type="scientific">Actinospica acidithermotolerans</name>
    <dbReference type="NCBI Taxonomy" id="2828514"/>
    <lineage>
        <taxon>Bacteria</taxon>
        <taxon>Bacillati</taxon>
        <taxon>Actinomycetota</taxon>
        <taxon>Actinomycetes</taxon>
        <taxon>Catenulisporales</taxon>
        <taxon>Actinospicaceae</taxon>
        <taxon>Actinospica</taxon>
    </lineage>
</organism>
<comment type="caution">
    <text evidence="2">The sequence shown here is derived from an EMBL/GenBank/DDBJ whole genome shotgun (WGS) entry which is preliminary data.</text>
</comment>
<feature type="compositionally biased region" description="Polar residues" evidence="1">
    <location>
        <begin position="253"/>
        <end position="271"/>
    </location>
</feature>
<evidence type="ECO:0000313" key="3">
    <source>
        <dbReference type="Proteomes" id="UP000676325"/>
    </source>
</evidence>
<accession>A0A941EA22</accession>
<evidence type="ECO:0000313" key="2">
    <source>
        <dbReference type="EMBL" id="MBR7826612.1"/>
    </source>
</evidence>
<dbReference type="Proteomes" id="UP000676325">
    <property type="component" value="Unassembled WGS sequence"/>
</dbReference>